<evidence type="ECO:0000256" key="5">
    <source>
        <dbReference type="PROSITE-ProRule" id="PRU01240"/>
    </source>
</evidence>
<keyword evidence="2 5" id="KW-0645">Protease</keyword>
<dbReference type="InterPro" id="IPR050131">
    <property type="entry name" value="Peptidase_S8_subtilisin-like"/>
</dbReference>
<dbReference type="Gene3D" id="3.40.50.200">
    <property type="entry name" value="Peptidase S8/S53 domain"/>
    <property type="match status" value="1"/>
</dbReference>
<dbReference type="InterPro" id="IPR022398">
    <property type="entry name" value="Peptidase_S8_His-AS"/>
</dbReference>
<reference evidence="10" key="1">
    <citation type="submission" date="2017-04" db="EMBL/GenBank/DDBJ databases">
        <authorList>
            <person name="Varghese N."/>
            <person name="Submissions S."/>
        </authorList>
    </citation>
    <scope>NUCLEOTIDE SEQUENCE [LARGE SCALE GENOMIC DNA]</scope>
    <source>
        <strain evidence="10">VKM Ac-2121</strain>
    </source>
</reference>
<dbReference type="GO" id="GO:0006508">
    <property type="term" value="P:proteolysis"/>
    <property type="evidence" value="ECO:0007669"/>
    <property type="project" value="UniProtKB-KW"/>
</dbReference>
<dbReference type="STRING" id="1891671.SAMN06295885_1898"/>
<dbReference type="PANTHER" id="PTHR43806">
    <property type="entry name" value="PEPTIDASE S8"/>
    <property type="match status" value="1"/>
</dbReference>
<feature type="chain" id="PRO_5012801482" description="Peptidase S8/S53 domain-containing protein" evidence="7">
    <location>
        <begin position="21"/>
        <end position="551"/>
    </location>
</feature>
<dbReference type="PROSITE" id="PS51892">
    <property type="entry name" value="SUBTILASE"/>
    <property type="match status" value="1"/>
</dbReference>
<dbReference type="Pfam" id="PF00082">
    <property type="entry name" value="Peptidase_S8"/>
    <property type="match status" value="1"/>
</dbReference>
<evidence type="ECO:0000256" key="1">
    <source>
        <dbReference type="ARBA" id="ARBA00011073"/>
    </source>
</evidence>
<dbReference type="AlphaFoldDB" id="A0A1X7NXW9"/>
<dbReference type="Gene3D" id="2.60.40.10">
    <property type="entry name" value="Immunoglobulins"/>
    <property type="match status" value="1"/>
</dbReference>
<evidence type="ECO:0000256" key="2">
    <source>
        <dbReference type="ARBA" id="ARBA00022670"/>
    </source>
</evidence>
<dbReference type="PRINTS" id="PR00723">
    <property type="entry name" value="SUBTILISIN"/>
</dbReference>
<feature type="signal peptide" evidence="7">
    <location>
        <begin position="1"/>
        <end position="20"/>
    </location>
</feature>
<dbReference type="EMBL" id="FXBM01000002">
    <property type="protein sequence ID" value="SMH42168.1"/>
    <property type="molecule type" value="Genomic_DNA"/>
</dbReference>
<keyword evidence="3 5" id="KW-0378">Hydrolase</keyword>
<dbReference type="InterPro" id="IPR013783">
    <property type="entry name" value="Ig-like_fold"/>
</dbReference>
<evidence type="ECO:0000256" key="6">
    <source>
        <dbReference type="SAM" id="MobiDB-lite"/>
    </source>
</evidence>
<feature type="active site" description="Charge relay system" evidence="5">
    <location>
        <position position="154"/>
    </location>
</feature>
<evidence type="ECO:0000313" key="10">
    <source>
        <dbReference type="Proteomes" id="UP000193711"/>
    </source>
</evidence>
<dbReference type="InterPro" id="IPR036852">
    <property type="entry name" value="Peptidase_S8/S53_dom_sf"/>
</dbReference>
<dbReference type="InterPro" id="IPR000209">
    <property type="entry name" value="Peptidase_S8/S53_dom"/>
</dbReference>
<dbReference type="PANTHER" id="PTHR43806:SF11">
    <property type="entry name" value="CEREVISIN-RELATED"/>
    <property type="match status" value="1"/>
</dbReference>
<organism evidence="9 10">
    <name type="scientific">Rathayibacter oskolensis</name>
    <dbReference type="NCBI Taxonomy" id="1891671"/>
    <lineage>
        <taxon>Bacteria</taxon>
        <taxon>Bacillati</taxon>
        <taxon>Actinomycetota</taxon>
        <taxon>Actinomycetes</taxon>
        <taxon>Micrococcales</taxon>
        <taxon>Microbacteriaceae</taxon>
        <taxon>Rathayibacter</taxon>
    </lineage>
</organism>
<evidence type="ECO:0000313" key="9">
    <source>
        <dbReference type="EMBL" id="SMH42168.1"/>
    </source>
</evidence>
<dbReference type="SUPFAM" id="SSF52743">
    <property type="entry name" value="Subtilisin-like"/>
    <property type="match status" value="1"/>
</dbReference>
<dbReference type="GO" id="GO:0005975">
    <property type="term" value="P:carbohydrate metabolic process"/>
    <property type="evidence" value="ECO:0007669"/>
    <property type="project" value="UniProtKB-ARBA"/>
</dbReference>
<keyword evidence="7" id="KW-0732">Signal</keyword>
<protein>
    <recommendedName>
        <fullName evidence="8">Peptidase S8/S53 domain-containing protein</fullName>
    </recommendedName>
</protein>
<proteinExistence type="inferred from homology"/>
<evidence type="ECO:0000256" key="4">
    <source>
        <dbReference type="ARBA" id="ARBA00022825"/>
    </source>
</evidence>
<feature type="region of interest" description="Disordered" evidence="6">
    <location>
        <begin position="411"/>
        <end position="471"/>
    </location>
</feature>
<dbReference type="PROSITE" id="PS00136">
    <property type="entry name" value="SUBTILASE_ASP"/>
    <property type="match status" value="1"/>
</dbReference>
<feature type="active site" description="Charge relay system" evidence="5">
    <location>
        <position position="125"/>
    </location>
</feature>
<keyword evidence="10" id="KW-1185">Reference proteome</keyword>
<evidence type="ECO:0000256" key="7">
    <source>
        <dbReference type="SAM" id="SignalP"/>
    </source>
</evidence>
<dbReference type="PROSITE" id="PS00137">
    <property type="entry name" value="SUBTILASE_HIS"/>
    <property type="match status" value="1"/>
</dbReference>
<dbReference type="Proteomes" id="UP000193711">
    <property type="component" value="Unassembled WGS sequence"/>
</dbReference>
<accession>A0A1X7NXW9</accession>
<sequence length="551" mass="55259">MTAFAVVGGLALAGSAPAQAATSGRYLVTVDSKSVSQQLVDALGIADEIQYEGGVAGFTATLTERQKAILESDSRILGVAAADQVVEGQAQTIPSHVLTAEADKAPVRAGDGVSNYNGPAVAVIDSGVSAHPDYNLAKQVNCFGSGSAEDANGHGTGVSGYMAALDNSVGSVGIAPGAPIYSVRALDKNNRGDTSTLMCALDWVSANAKTYNIKVVNMSLATYGTDDGNCGRSNGDVIHQAICELESKGIVTVGSAGNTTEDLAGWIPAAYNETLAVTNIANYDGKPGGLGSAPCGVQTRDDTPSNTSNFAASASDQAHTIAAPGMCPYTTKKGGGFAYIQSGTSMAAAAVSGVVLDCLSSGGSCVGKSPAQVRAQVIAQAKAATNRGRTFQGDPTRGTAGRYFGYMVSTVPTGSAPEPTATPTASPTATPTSTPKPTATPTATPTPTPTSTAVRDTEKPTVRITSPASGTTISGSIRLVASASDNVGVTAVAFYAGSTKLGNGVKQSNGTWTLSASSASYPNGSYQVTAKAQDKAANVGTSAAITLRVAN</sequence>
<dbReference type="GO" id="GO:0004252">
    <property type="term" value="F:serine-type endopeptidase activity"/>
    <property type="evidence" value="ECO:0007669"/>
    <property type="project" value="UniProtKB-UniRule"/>
</dbReference>
<dbReference type="InterPro" id="IPR015500">
    <property type="entry name" value="Peptidase_S8_subtilisin-rel"/>
</dbReference>
<keyword evidence="4 5" id="KW-0720">Serine protease</keyword>
<dbReference type="InterPro" id="IPR023827">
    <property type="entry name" value="Peptidase_S8_Asp-AS"/>
</dbReference>
<dbReference type="Pfam" id="PF17957">
    <property type="entry name" value="Big_7"/>
    <property type="match status" value="1"/>
</dbReference>
<evidence type="ECO:0000259" key="8">
    <source>
        <dbReference type="Pfam" id="PF00082"/>
    </source>
</evidence>
<feature type="compositionally biased region" description="Low complexity" evidence="6">
    <location>
        <begin position="412"/>
        <end position="453"/>
    </location>
</feature>
<feature type="domain" description="Peptidase S8/S53" evidence="8">
    <location>
        <begin position="117"/>
        <end position="384"/>
    </location>
</feature>
<evidence type="ECO:0000256" key="3">
    <source>
        <dbReference type="ARBA" id="ARBA00022801"/>
    </source>
</evidence>
<name>A0A1X7NXW9_9MICO</name>
<comment type="similarity">
    <text evidence="1 5">Belongs to the peptidase S8 family.</text>
</comment>
<gene>
    <name evidence="9" type="ORF">SAMN06295885_1898</name>
</gene>
<feature type="active site" description="Charge relay system" evidence="5">
    <location>
        <position position="345"/>
    </location>
</feature>